<dbReference type="AlphaFoldDB" id="A0A1Y3QZ26"/>
<evidence type="ECO:0000256" key="9">
    <source>
        <dbReference type="ARBA" id="ARBA00023136"/>
    </source>
</evidence>
<feature type="transmembrane region" description="Helical" evidence="12">
    <location>
        <begin position="272"/>
        <end position="297"/>
    </location>
</feature>
<dbReference type="InterPro" id="IPR051163">
    <property type="entry name" value="Sodium:Solute_Symporter_SSF"/>
</dbReference>
<keyword evidence="5 12" id="KW-0812">Transmembrane</keyword>
<dbReference type="eggNOG" id="COG0591">
    <property type="taxonomic scope" value="Bacteria"/>
</dbReference>
<evidence type="ECO:0000256" key="10">
    <source>
        <dbReference type="ARBA" id="ARBA00023201"/>
    </source>
</evidence>
<dbReference type="GO" id="GO:0006814">
    <property type="term" value="P:sodium ion transport"/>
    <property type="evidence" value="ECO:0007669"/>
    <property type="project" value="UniProtKB-KW"/>
</dbReference>
<evidence type="ECO:0000256" key="7">
    <source>
        <dbReference type="ARBA" id="ARBA00023053"/>
    </source>
</evidence>
<dbReference type="PROSITE" id="PS50283">
    <property type="entry name" value="NA_SOLUT_SYMP_3"/>
    <property type="match status" value="1"/>
</dbReference>
<evidence type="ECO:0000256" key="12">
    <source>
        <dbReference type="SAM" id="Phobius"/>
    </source>
</evidence>
<feature type="transmembrane region" description="Helical" evidence="12">
    <location>
        <begin position="6"/>
        <end position="23"/>
    </location>
</feature>
<dbReference type="Gene3D" id="1.20.1730.10">
    <property type="entry name" value="Sodium/glucose cotransporter"/>
    <property type="match status" value="1"/>
</dbReference>
<gene>
    <name evidence="13" type="ORF">B5G41_11490</name>
</gene>
<feature type="transmembrane region" description="Helical" evidence="12">
    <location>
        <begin position="430"/>
        <end position="450"/>
    </location>
</feature>
<evidence type="ECO:0000256" key="2">
    <source>
        <dbReference type="ARBA" id="ARBA00006434"/>
    </source>
</evidence>
<evidence type="ECO:0000256" key="4">
    <source>
        <dbReference type="ARBA" id="ARBA00022475"/>
    </source>
</evidence>
<dbReference type="InterPro" id="IPR001734">
    <property type="entry name" value="Na/solute_symporter"/>
</dbReference>
<feature type="transmembrane region" description="Helical" evidence="12">
    <location>
        <begin position="323"/>
        <end position="354"/>
    </location>
</feature>
<dbReference type="Pfam" id="PF00474">
    <property type="entry name" value="SSF"/>
    <property type="match status" value="1"/>
</dbReference>
<evidence type="ECO:0000256" key="11">
    <source>
        <dbReference type="RuleBase" id="RU362091"/>
    </source>
</evidence>
<dbReference type="PANTHER" id="PTHR42985:SF47">
    <property type="entry name" value="INTEGRAL MEMBRANE TRANSPORT PROTEIN"/>
    <property type="match status" value="1"/>
</dbReference>
<name>A0A1Y3QZ26_9BACT</name>
<dbReference type="Proteomes" id="UP000195772">
    <property type="component" value="Unassembled WGS sequence"/>
</dbReference>
<keyword evidence="8" id="KW-0406">Ion transport</keyword>
<feature type="transmembrane region" description="Helical" evidence="12">
    <location>
        <begin position="74"/>
        <end position="98"/>
    </location>
</feature>
<keyword evidence="9 12" id="KW-0472">Membrane</keyword>
<evidence type="ECO:0000256" key="5">
    <source>
        <dbReference type="ARBA" id="ARBA00022692"/>
    </source>
</evidence>
<dbReference type="InterPro" id="IPR038377">
    <property type="entry name" value="Na/Glc_symporter_sf"/>
</dbReference>
<keyword evidence="3" id="KW-0813">Transport</keyword>
<sequence>MTPLAVIATVLGYIAVLFVVAWLSGRRADNAGFFTGNRSTPWYMAAFAMIGAAISGVTFISVPGSVAVDSFSYMQMVAGFTVGQLVVAFLLIPTFYRLRVVSLYEYLDGRFGILSHHTGAWFFFVSKMLGAALRVYVVCAVLQLLVFSHYGLPFWLNALVTMLFVWLYTQQGGVKSLIWTDTLKTFCLVGSLVLSIVFIMQALGMSFGEMTREVAASPYSRVFFFDDPSSDRYFWKMFLAGVVLLISMTGLDQDMMQRNLSCATPRDSQKNIVLTAVSQIFVIFLFLVLGVLLYIYIGRTGLAMPAKGDQVFSLVAVEGGLPVFVGILFVIGLISSTYSAAGSALTALTTSFTVDILQGTRRYGDERLTRIRKGVHVGMAVGMALVILGFEYLADDSVINLVYKVASYTYGPILGMFAFGMFTRLRIRDGWMPVVAVAAPVLSALVQYWAREAWDYRIGFELLIYNAVFTMAGMLLLAKKNEN</sequence>
<evidence type="ECO:0000256" key="8">
    <source>
        <dbReference type="ARBA" id="ARBA00023065"/>
    </source>
</evidence>
<dbReference type="CDD" id="cd10326">
    <property type="entry name" value="SLC5sbd_NIS-like"/>
    <property type="match status" value="1"/>
</dbReference>
<dbReference type="GO" id="GO:0005886">
    <property type="term" value="C:plasma membrane"/>
    <property type="evidence" value="ECO:0007669"/>
    <property type="project" value="UniProtKB-SubCell"/>
</dbReference>
<evidence type="ECO:0000256" key="6">
    <source>
        <dbReference type="ARBA" id="ARBA00022989"/>
    </source>
</evidence>
<dbReference type="OrthoDB" id="891563at2"/>
<evidence type="ECO:0000256" key="3">
    <source>
        <dbReference type="ARBA" id="ARBA00022448"/>
    </source>
</evidence>
<feature type="transmembrane region" description="Helical" evidence="12">
    <location>
        <begin position="233"/>
        <end position="251"/>
    </location>
</feature>
<feature type="transmembrane region" description="Helical" evidence="12">
    <location>
        <begin position="375"/>
        <end position="393"/>
    </location>
</feature>
<evidence type="ECO:0000256" key="1">
    <source>
        <dbReference type="ARBA" id="ARBA00004651"/>
    </source>
</evidence>
<keyword evidence="10" id="KW-0739">Sodium transport</keyword>
<protein>
    <submittedName>
        <fullName evidence="13">Sodium:solute symporter</fullName>
    </submittedName>
</protein>
<accession>A0A1Y3QZ26</accession>
<keyword evidence="6 12" id="KW-1133">Transmembrane helix</keyword>
<feature type="transmembrane region" description="Helical" evidence="12">
    <location>
        <begin position="152"/>
        <end position="169"/>
    </location>
</feature>
<feature type="transmembrane region" description="Helical" evidence="12">
    <location>
        <begin position="462"/>
        <end position="478"/>
    </location>
</feature>
<reference evidence="14" key="1">
    <citation type="submission" date="2017-04" db="EMBL/GenBank/DDBJ databases">
        <title>Function of individual gut microbiota members based on whole genome sequencing of pure cultures obtained from chicken caecum.</title>
        <authorList>
            <person name="Medvecky M."/>
            <person name="Cejkova D."/>
            <person name="Polansky O."/>
            <person name="Karasova D."/>
            <person name="Kubasova T."/>
            <person name="Cizek A."/>
            <person name="Rychlik I."/>
        </authorList>
    </citation>
    <scope>NUCLEOTIDE SEQUENCE [LARGE SCALE GENOMIC DNA]</scope>
    <source>
        <strain evidence="14">An90</strain>
    </source>
</reference>
<keyword evidence="4" id="KW-1003">Cell membrane</keyword>
<feature type="transmembrane region" description="Helical" evidence="12">
    <location>
        <begin position="181"/>
        <end position="203"/>
    </location>
</feature>
<dbReference type="PANTHER" id="PTHR42985">
    <property type="entry name" value="SODIUM-COUPLED MONOCARBOXYLATE TRANSPORTER"/>
    <property type="match status" value="1"/>
</dbReference>
<evidence type="ECO:0000313" key="13">
    <source>
        <dbReference type="EMBL" id="OUN02659.1"/>
    </source>
</evidence>
<comment type="similarity">
    <text evidence="2 11">Belongs to the sodium:solute symporter (SSF) (TC 2.A.21) family.</text>
</comment>
<comment type="caution">
    <text evidence="13">The sequence shown here is derived from an EMBL/GenBank/DDBJ whole genome shotgun (WGS) entry which is preliminary data.</text>
</comment>
<feature type="transmembrane region" description="Helical" evidence="12">
    <location>
        <begin position="119"/>
        <end position="146"/>
    </location>
</feature>
<comment type="subcellular location">
    <subcellularLocation>
        <location evidence="1">Cell membrane</location>
        <topology evidence="1">Multi-pass membrane protein</topology>
    </subcellularLocation>
</comment>
<feature type="transmembrane region" description="Helical" evidence="12">
    <location>
        <begin position="405"/>
        <end position="423"/>
    </location>
</feature>
<dbReference type="EMBL" id="NFHB01000007">
    <property type="protein sequence ID" value="OUN02659.1"/>
    <property type="molecule type" value="Genomic_DNA"/>
</dbReference>
<dbReference type="GO" id="GO:0015293">
    <property type="term" value="F:symporter activity"/>
    <property type="evidence" value="ECO:0007669"/>
    <property type="project" value="TreeGrafter"/>
</dbReference>
<organism evidence="13 14">
    <name type="scientific">Alistipes onderdonkii</name>
    <dbReference type="NCBI Taxonomy" id="328813"/>
    <lineage>
        <taxon>Bacteria</taxon>
        <taxon>Pseudomonadati</taxon>
        <taxon>Bacteroidota</taxon>
        <taxon>Bacteroidia</taxon>
        <taxon>Bacteroidales</taxon>
        <taxon>Rikenellaceae</taxon>
        <taxon>Alistipes</taxon>
    </lineage>
</organism>
<proteinExistence type="inferred from homology"/>
<feature type="transmembrane region" description="Helical" evidence="12">
    <location>
        <begin position="43"/>
        <end position="62"/>
    </location>
</feature>
<evidence type="ECO:0000313" key="14">
    <source>
        <dbReference type="Proteomes" id="UP000195772"/>
    </source>
</evidence>
<dbReference type="RefSeq" id="WP_032134507.1">
    <property type="nucleotide sequence ID" value="NZ_JADNCE010000016.1"/>
</dbReference>
<keyword evidence="7" id="KW-0915">Sodium</keyword>